<proteinExistence type="predicted"/>
<dbReference type="InterPro" id="IPR006311">
    <property type="entry name" value="TAT_signal"/>
</dbReference>
<dbReference type="Proteomes" id="UP001626549">
    <property type="component" value="Chromosome"/>
</dbReference>
<dbReference type="Gene3D" id="3.30.365.10">
    <property type="entry name" value="Aldehyde oxidase/xanthine dehydrogenase, molybdopterin binding domain"/>
    <property type="match status" value="4"/>
</dbReference>
<dbReference type="PROSITE" id="PS51318">
    <property type="entry name" value="TAT"/>
    <property type="match status" value="1"/>
</dbReference>
<protein>
    <submittedName>
        <fullName evidence="2">Molybdopterin cofactor-binding domain-containing protein</fullName>
    </submittedName>
</protein>
<reference evidence="2 3" key="1">
    <citation type="submission" date="2023-10" db="EMBL/GenBank/DDBJ databases">
        <title>Two novel species belonging to the OM43/NOR5 clade.</title>
        <authorList>
            <person name="Park M."/>
        </authorList>
    </citation>
    <scope>NUCLEOTIDE SEQUENCE [LARGE SCALE GENOMIC DNA]</scope>
    <source>
        <strain evidence="2 3">IMCC45268</strain>
    </source>
</reference>
<dbReference type="PANTHER" id="PTHR47495:SF2">
    <property type="entry name" value="ALDEHYDE DEHYDROGENASE"/>
    <property type="match status" value="1"/>
</dbReference>
<dbReference type="SUPFAM" id="SSF56003">
    <property type="entry name" value="Molybdenum cofactor-binding domain"/>
    <property type="match status" value="2"/>
</dbReference>
<name>A0ABZ0II99_9GAMM</name>
<dbReference type="PIRSF" id="PIRSF036389">
    <property type="entry name" value="IOR_B"/>
    <property type="match status" value="1"/>
</dbReference>
<dbReference type="InterPro" id="IPR008274">
    <property type="entry name" value="AldOxase/xan_DH_MoCoBD1"/>
</dbReference>
<accession>A0ABZ0II99</accession>
<evidence type="ECO:0000313" key="2">
    <source>
        <dbReference type="EMBL" id="WOJ97771.1"/>
    </source>
</evidence>
<dbReference type="InterPro" id="IPR000674">
    <property type="entry name" value="Ald_Oxase/Xan_DH_a/b"/>
</dbReference>
<feature type="domain" description="Aldehyde oxidase/xanthine dehydrogenase a/b hammerhead" evidence="1">
    <location>
        <begin position="234"/>
        <end position="313"/>
    </location>
</feature>
<sequence length="746" mass="79632">MNHKTVMNLKKLLGETEQQDGDQPSASGVVDISRRRFVVGSAAAGAGLMVAMQLPFGSASAVAQDGATEVNAWVVIDSDDTVTIRIARAEMGQGTLTGLAQMVAEELECDWDKVSWEFASPAESLARKRAWGSFATGGSRGIRGSHQYVREGGALARELLIAAASKEWGVPAAECSAKSSVVTHGPSGATMTYGELAATAATMSAPDSVTLKDPKDWTLIGTPAARLDTQDKVNGKLQYGADVMLPGMLHAAIHACPVHTGKRNSFDDSKAKAMPGVRAVVAVSDNAVAVVADSWWQAKTALDAVTIEWQTGEDGKVTSESIKQMLEEGLGADEAFVGNEHGDAKAALAKSSNTLTADYSYPFQNHAPMEPMNTTALWTEERCEAWVPTQNGESALEAVATAAGLFPEQCEVHRMILGGGFGRRGAHDFVAQAVEIAKQMPGTPVKLLWSREEDQRRGYYHPVTRSRMTAAMDEDGKLDALHVRISGQSILAFFRPALGEPEKDPVVFQSMAPEGDHAMIYSVPNLLADHAMRNTHLRPGFWRGVNINQNVFYMESFVDELARKAGADPLDYRRDLLSESPLALKVLEEVAGKAGWGREMPEGHGLGLAVCKAFGSYVAGCAEVAVVDGKLQMKKIWAATDPGFAVNPQQIEAQVGGSFVYGLSAALYGECTVEDGRVVQENFDSYPSLKLAEMPEVEVSVMPSGGFWGGVGEPTIAVAAPAVLNAVYAATGVRIRHLPVKDQALA</sequence>
<dbReference type="SMART" id="SM01008">
    <property type="entry name" value="Ald_Xan_dh_C"/>
    <property type="match status" value="1"/>
</dbReference>
<gene>
    <name evidence="2" type="ORF">R0137_04145</name>
</gene>
<dbReference type="PANTHER" id="PTHR47495">
    <property type="entry name" value="ALDEHYDE DEHYDROGENASE"/>
    <property type="match status" value="1"/>
</dbReference>
<dbReference type="InterPro" id="IPR037165">
    <property type="entry name" value="AldOxase/xan_DH_Mopterin-bd_sf"/>
</dbReference>
<evidence type="ECO:0000313" key="3">
    <source>
        <dbReference type="Proteomes" id="UP001626549"/>
    </source>
</evidence>
<keyword evidence="3" id="KW-1185">Reference proteome</keyword>
<dbReference type="RefSeq" id="WP_407328779.1">
    <property type="nucleotide sequence ID" value="NZ_CP136865.1"/>
</dbReference>
<dbReference type="InterPro" id="IPR036856">
    <property type="entry name" value="Ald_Oxase/Xan_DH_a/b_sf"/>
</dbReference>
<dbReference type="EMBL" id="CP136865">
    <property type="protein sequence ID" value="WOJ97771.1"/>
    <property type="molecule type" value="Genomic_DNA"/>
</dbReference>
<dbReference type="Gene3D" id="3.90.1170.50">
    <property type="entry name" value="Aldehyde oxidase/xanthine dehydrogenase, a/b hammerhead"/>
    <property type="match status" value="1"/>
</dbReference>
<dbReference type="Pfam" id="PF20256">
    <property type="entry name" value="MoCoBD_2"/>
    <property type="match status" value="2"/>
</dbReference>
<dbReference type="InterPro" id="IPR012368">
    <property type="entry name" value="OxRdtase_Mopterin-bd_su_IorB"/>
</dbReference>
<evidence type="ECO:0000259" key="1">
    <source>
        <dbReference type="SMART" id="SM01008"/>
    </source>
</evidence>
<dbReference type="SUPFAM" id="SSF54665">
    <property type="entry name" value="CO dehydrogenase molybdoprotein N-domain-like"/>
    <property type="match status" value="1"/>
</dbReference>
<dbReference type="Pfam" id="PF02738">
    <property type="entry name" value="MoCoBD_1"/>
    <property type="match status" value="1"/>
</dbReference>
<organism evidence="2 3">
    <name type="scientific">Congregibacter brevis</name>
    <dbReference type="NCBI Taxonomy" id="3081201"/>
    <lineage>
        <taxon>Bacteria</taxon>
        <taxon>Pseudomonadati</taxon>
        <taxon>Pseudomonadota</taxon>
        <taxon>Gammaproteobacteria</taxon>
        <taxon>Cellvibrionales</taxon>
        <taxon>Halieaceae</taxon>
        <taxon>Congregibacter</taxon>
    </lineage>
</organism>
<dbReference type="InterPro" id="IPR052516">
    <property type="entry name" value="N-heterocyclic_Hydroxylase"/>
</dbReference>
<dbReference type="InterPro" id="IPR046867">
    <property type="entry name" value="AldOxase/xan_DH_MoCoBD2"/>
</dbReference>